<accession>A0A564YK39</accession>
<name>A0A564YK39_HYMDI</name>
<keyword evidence="3" id="KW-1185">Reference proteome</keyword>
<sequence length="159" mass="17764">KENQPEKILSPSSINKDLTPQLNQTSIFRQRNQDAVELASRSTLKEIRFNVIPETSVKNTEDTLSECPQPLTFSSPIQDYQLPFKPYDSVKLTSKNLTKEEYIEMVAIPCEPLGPGRSRPHIPWRNLTAPAPLNSTSSSSSLNQESGTSSFGTSKIENR</sequence>
<feature type="compositionally biased region" description="Polar residues" evidence="1">
    <location>
        <begin position="10"/>
        <end position="21"/>
    </location>
</feature>
<protein>
    <submittedName>
        <fullName evidence="2">Uncharacterized protein</fullName>
    </submittedName>
</protein>
<evidence type="ECO:0000313" key="3">
    <source>
        <dbReference type="Proteomes" id="UP000321570"/>
    </source>
</evidence>
<feature type="non-terminal residue" evidence="2">
    <location>
        <position position="159"/>
    </location>
</feature>
<feature type="region of interest" description="Disordered" evidence="1">
    <location>
        <begin position="110"/>
        <end position="159"/>
    </location>
</feature>
<dbReference type="EMBL" id="CABIJS010000255">
    <property type="protein sequence ID" value="VUZ47677.1"/>
    <property type="molecule type" value="Genomic_DNA"/>
</dbReference>
<dbReference type="AlphaFoldDB" id="A0A564YK39"/>
<organism evidence="2 3">
    <name type="scientific">Hymenolepis diminuta</name>
    <name type="common">Rat tapeworm</name>
    <dbReference type="NCBI Taxonomy" id="6216"/>
    <lineage>
        <taxon>Eukaryota</taxon>
        <taxon>Metazoa</taxon>
        <taxon>Spiralia</taxon>
        <taxon>Lophotrochozoa</taxon>
        <taxon>Platyhelminthes</taxon>
        <taxon>Cestoda</taxon>
        <taxon>Eucestoda</taxon>
        <taxon>Cyclophyllidea</taxon>
        <taxon>Hymenolepididae</taxon>
        <taxon>Hymenolepis</taxon>
    </lineage>
</organism>
<gene>
    <name evidence="2" type="ORF">WMSIL1_LOCUS7164</name>
</gene>
<dbReference type="Proteomes" id="UP000321570">
    <property type="component" value="Unassembled WGS sequence"/>
</dbReference>
<proteinExistence type="predicted"/>
<feature type="non-terminal residue" evidence="2">
    <location>
        <position position="1"/>
    </location>
</feature>
<evidence type="ECO:0000313" key="2">
    <source>
        <dbReference type="EMBL" id="VUZ47677.1"/>
    </source>
</evidence>
<evidence type="ECO:0000256" key="1">
    <source>
        <dbReference type="SAM" id="MobiDB-lite"/>
    </source>
</evidence>
<feature type="compositionally biased region" description="Low complexity" evidence="1">
    <location>
        <begin position="133"/>
        <end position="150"/>
    </location>
</feature>
<reference evidence="2 3" key="1">
    <citation type="submission" date="2019-07" db="EMBL/GenBank/DDBJ databases">
        <authorList>
            <person name="Jastrzebski P J."/>
            <person name="Paukszto L."/>
            <person name="Jastrzebski P J."/>
        </authorList>
    </citation>
    <scope>NUCLEOTIDE SEQUENCE [LARGE SCALE GENOMIC DNA]</scope>
    <source>
        <strain evidence="2 3">WMS-il1</strain>
    </source>
</reference>
<feature type="region of interest" description="Disordered" evidence="1">
    <location>
        <begin position="1"/>
        <end position="21"/>
    </location>
</feature>